<dbReference type="Gene3D" id="1.20.1640.10">
    <property type="entry name" value="Multidrug efflux transporter AcrB transmembrane domain"/>
    <property type="match status" value="2"/>
</dbReference>
<feature type="transmembrane region" description="Helical" evidence="7">
    <location>
        <begin position="422"/>
        <end position="442"/>
    </location>
</feature>
<evidence type="ECO:0000256" key="5">
    <source>
        <dbReference type="ARBA" id="ARBA00023180"/>
    </source>
</evidence>
<feature type="transmembrane region" description="Helical" evidence="7">
    <location>
        <begin position="390"/>
        <end position="410"/>
    </location>
</feature>
<feature type="domain" description="SSD" evidence="8">
    <location>
        <begin position="391"/>
        <end position="524"/>
    </location>
</feature>
<keyword evidence="2 7" id="KW-0812">Transmembrane</keyword>
<feature type="transmembrane region" description="Helical" evidence="7">
    <location>
        <begin position="471"/>
        <end position="489"/>
    </location>
</feature>
<evidence type="ECO:0000259" key="8">
    <source>
        <dbReference type="PROSITE" id="PS50156"/>
    </source>
</evidence>
<dbReference type="InterPro" id="IPR052081">
    <property type="entry name" value="Dispatched_Hh_regulator"/>
</dbReference>
<dbReference type="Proteomes" id="UP000011087">
    <property type="component" value="Unassembled WGS sequence"/>
</dbReference>
<feature type="transmembrane region" description="Helical" evidence="7">
    <location>
        <begin position="591"/>
        <end position="611"/>
    </location>
</feature>
<dbReference type="InterPro" id="IPR053958">
    <property type="entry name" value="HMGCR/SNAP/NPC1-like_SSD"/>
</dbReference>
<dbReference type="EMBL" id="JH993159">
    <property type="protein sequence ID" value="EKX33041.1"/>
    <property type="molecule type" value="Genomic_DNA"/>
</dbReference>
<name>L1I9W0_GUITC</name>
<evidence type="ECO:0000256" key="6">
    <source>
        <dbReference type="ARBA" id="ARBA00038046"/>
    </source>
</evidence>
<evidence type="ECO:0000313" key="9">
    <source>
        <dbReference type="EMBL" id="EKX33041.1"/>
    </source>
</evidence>
<comment type="subcellular location">
    <subcellularLocation>
        <location evidence="1">Membrane</location>
        <topology evidence="1">Multi-pass membrane protein</topology>
    </subcellularLocation>
</comment>
<keyword evidence="5" id="KW-0325">Glycoprotein</keyword>
<dbReference type="PANTHER" id="PTHR45951">
    <property type="entry name" value="PROTEIN DISPATCHED-RELATED"/>
    <property type="match status" value="1"/>
</dbReference>
<dbReference type="InterPro" id="IPR000731">
    <property type="entry name" value="SSD"/>
</dbReference>
<feature type="transmembrane region" description="Helical" evidence="7">
    <location>
        <begin position="501"/>
        <end position="524"/>
    </location>
</feature>
<dbReference type="eggNOG" id="KOG3664">
    <property type="taxonomic scope" value="Eukaryota"/>
</dbReference>
<dbReference type="HOGENOM" id="CLU_299245_0_0_1"/>
<dbReference type="Pfam" id="PF12349">
    <property type="entry name" value="Sterol-sensing"/>
    <property type="match status" value="1"/>
</dbReference>
<feature type="transmembrane region" description="Helical" evidence="7">
    <location>
        <begin position="29"/>
        <end position="56"/>
    </location>
</feature>
<evidence type="ECO:0000313" key="11">
    <source>
        <dbReference type="Proteomes" id="UP000011087"/>
    </source>
</evidence>
<evidence type="ECO:0000256" key="7">
    <source>
        <dbReference type="SAM" id="Phobius"/>
    </source>
</evidence>
<gene>
    <name evidence="9" type="ORF">GUITHDRAFT_81816</name>
</gene>
<reference evidence="9 11" key="1">
    <citation type="journal article" date="2012" name="Nature">
        <title>Algal genomes reveal evolutionary mosaicism and the fate of nucleomorphs.</title>
        <authorList>
            <consortium name="DOE Joint Genome Institute"/>
            <person name="Curtis B.A."/>
            <person name="Tanifuji G."/>
            <person name="Burki F."/>
            <person name="Gruber A."/>
            <person name="Irimia M."/>
            <person name="Maruyama S."/>
            <person name="Arias M.C."/>
            <person name="Ball S.G."/>
            <person name="Gile G.H."/>
            <person name="Hirakawa Y."/>
            <person name="Hopkins J.F."/>
            <person name="Kuo A."/>
            <person name="Rensing S.A."/>
            <person name="Schmutz J."/>
            <person name="Symeonidi A."/>
            <person name="Elias M."/>
            <person name="Eveleigh R.J."/>
            <person name="Herman E.K."/>
            <person name="Klute M.J."/>
            <person name="Nakayama T."/>
            <person name="Obornik M."/>
            <person name="Reyes-Prieto A."/>
            <person name="Armbrust E.V."/>
            <person name="Aves S.J."/>
            <person name="Beiko R.G."/>
            <person name="Coutinho P."/>
            <person name="Dacks J.B."/>
            <person name="Durnford D.G."/>
            <person name="Fast N.M."/>
            <person name="Green B.R."/>
            <person name="Grisdale C.J."/>
            <person name="Hempel F."/>
            <person name="Henrissat B."/>
            <person name="Hoppner M.P."/>
            <person name="Ishida K."/>
            <person name="Kim E."/>
            <person name="Koreny L."/>
            <person name="Kroth P.G."/>
            <person name="Liu Y."/>
            <person name="Malik S.B."/>
            <person name="Maier U.G."/>
            <person name="McRose D."/>
            <person name="Mock T."/>
            <person name="Neilson J.A."/>
            <person name="Onodera N.T."/>
            <person name="Poole A.M."/>
            <person name="Pritham E.J."/>
            <person name="Richards T.A."/>
            <person name="Rocap G."/>
            <person name="Roy S.W."/>
            <person name="Sarai C."/>
            <person name="Schaack S."/>
            <person name="Shirato S."/>
            <person name="Slamovits C.H."/>
            <person name="Spencer D.F."/>
            <person name="Suzuki S."/>
            <person name="Worden A.Z."/>
            <person name="Zauner S."/>
            <person name="Barry K."/>
            <person name="Bell C."/>
            <person name="Bharti A.K."/>
            <person name="Crow J.A."/>
            <person name="Grimwood J."/>
            <person name="Kramer R."/>
            <person name="Lindquist E."/>
            <person name="Lucas S."/>
            <person name="Salamov A."/>
            <person name="McFadden G.I."/>
            <person name="Lane C.E."/>
            <person name="Keeling P.J."/>
            <person name="Gray M.W."/>
            <person name="Grigoriev I.V."/>
            <person name="Archibald J.M."/>
        </authorList>
    </citation>
    <scope>NUCLEOTIDE SEQUENCE</scope>
    <source>
        <strain evidence="9 11">CCMP2712</strain>
    </source>
</reference>
<proteinExistence type="inferred from homology"/>
<feature type="transmembrane region" description="Helical" evidence="7">
    <location>
        <begin position="359"/>
        <end position="384"/>
    </location>
</feature>
<keyword evidence="3 7" id="KW-1133">Transmembrane helix</keyword>
<evidence type="ECO:0000256" key="3">
    <source>
        <dbReference type="ARBA" id="ARBA00022989"/>
    </source>
</evidence>
<dbReference type="OMA" id="HIGHAYA"/>
<dbReference type="PROSITE" id="PS50156">
    <property type="entry name" value="SSD"/>
    <property type="match status" value="1"/>
</dbReference>
<dbReference type="PANTHER" id="PTHR45951:SF7">
    <property type="entry name" value="SSD DOMAIN-CONTAINING PROTEIN"/>
    <property type="match status" value="1"/>
</dbReference>
<dbReference type="RefSeq" id="XP_005820021.1">
    <property type="nucleotide sequence ID" value="XM_005819964.1"/>
</dbReference>
<dbReference type="GO" id="GO:0016020">
    <property type="term" value="C:membrane"/>
    <property type="evidence" value="ECO:0007669"/>
    <property type="project" value="UniProtKB-SubCell"/>
</dbReference>
<feature type="transmembrane region" description="Helical" evidence="7">
    <location>
        <begin position="883"/>
        <end position="903"/>
    </location>
</feature>
<keyword evidence="4 7" id="KW-0472">Membrane</keyword>
<evidence type="ECO:0000313" key="10">
    <source>
        <dbReference type="EnsemblProtists" id="EKX33041"/>
    </source>
</evidence>
<accession>L1I9W0</accession>
<comment type="similarity">
    <text evidence="6">Belongs to the dispatched family.</text>
</comment>
<protein>
    <recommendedName>
        <fullName evidence="8">SSD domain-containing protein</fullName>
    </recommendedName>
</protein>
<dbReference type="EnsemblProtists" id="EKX33041">
    <property type="protein sequence ID" value="EKX33041"/>
    <property type="gene ID" value="GUITHDRAFT_81816"/>
</dbReference>
<dbReference type="SUPFAM" id="SSF82866">
    <property type="entry name" value="Multidrug efflux transporter AcrB transmembrane domain"/>
    <property type="match status" value="2"/>
</dbReference>
<keyword evidence="11" id="KW-1185">Reference proteome</keyword>
<dbReference type="AlphaFoldDB" id="L1I9W0"/>
<reference evidence="11" key="2">
    <citation type="submission" date="2012-11" db="EMBL/GenBank/DDBJ databases">
        <authorList>
            <person name="Kuo A."/>
            <person name="Curtis B.A."/>
            <person name="Tanifuji G."/>
            <person name="Burki F."/>
            <person name="Gruber A."/>
            <person name="Irimia M."/>
            <person name="Maruyama S."/>
            <person name="Arias M.C."/>
            <person name="Ball S.G."/>
            <person name="Gile G.H."/>
            <person name="Hirakawa Y."/>
            <person name="Hopkins J.F."/>
            <person name="Rensing S.A."/>
            <person name="Schmutz J."/>
            <person name="Symeonidi A."/>
            <person name="Elias M."/>
            <person name="Eveleigh R.J."/>
            <person name="Herman E.K."/>
            <person name="Klute M.J."/>
            <person name="Nakayama T."/>
            <person name="Obornik M."/>
            <person name="Reyes-Prieto A."/>
            <person name="Armbrust E.V."/>
            <person name="Aves S.J."/>
            <person name="Beiko R.G."/>
            <person name="Coutinho P."/>
            <person name="Dacks J.B."/>
            <person name="Durnford D.G."/>
            <person name="Fast N.M."/>
            <person name="Green B.R."/>
            <person name="Grisdale C."/>
            <person name="Hempe F."/>
            <person name="Henrissat B."/>
            <person name="Hoppner M.P."/>
            <person name="Ishida K.-I."/>
            <person name="Kim E."/>
            <person name="Koreny L."/>
            <person name="Kroth P.G."/>
            <person name="Liu Y."/>
            <person name="Malik S.-B."/>
            <person name="Maier U.G."/>
            <person name="McRose D."/>
            <person name="Mock T."/>
            <person name="Neilson J.A."/>
            <person name="Onodera N.T."/>
            <person name="Poole A.M."/>
            <person name="Pritham E.J."/>
            <person name="Richards T.A."/>
            <person name="Rocap G."/>
            <person name="Roy S.W."/>
            <person name="Sarai C."/>
            <person name="Schaack S."/>
            <person name="Shirato S."/>
            <person name="Slamovits C.H."/>
            <person name="Spencer D.F."/>
            <person name="Suzuki S."/>
            <person name="Worden A.Z."/>
            <person name="Zauner S."/>
            <person name="Barry K."/>
            <person name="Bell C."/>
            <person name="Bharti A.K."/>
            <person name="Crow J.A."/>
            <person name="Grimwood J."/>
            <person name="Kramer R."/>
            <person name="Lindquist E."/>
            <person name="Lucas S."/>
            <person name="Salamov A."/>
            <person name="McFadden G.I."/>
            <person name="Lane C.E."/>
            <person name="Keeling P.J."/>
            <person name="Gray M.W."/>
            <person name="Grigoriev I.V."/>
            <person name="Archibald J.M."/>
        </authorList>
    </citation>
    <scope>NUCLEOTIDE SEQUENCE</scope>
    <source>
        <strain evidence="11">CCMP2712</strain>
    </source>
</reference>
<organism evidence="9">
    <name type="scientific">Guillardia theta (strain CCMP2712)</name>
    <name type="common">Cryptophyte</name>
    <dbReference type="NCBI Taxonomy" id="905079"/>
    <lineage>
        <taxon>Eukaryota</taxon>
        <taxon>Cryptophyceae</taxon>
        <taxon>Pyrenomonadales</taxon>
        <taxon>Geminigeraceae</taxon>
        <taxon>Guillardia</taxon>
    </lineage>
</organism>
<evidence type="ECO:0000256" key="4">
    <source>
        <dbReference type="ARBA" id="ARBA00023136"/>
    </source>
</evidence>
<dbReference type="GO" id="GO:0022857">
    <property type="term" value="F:transmembrane transporter activity"/>
    <property type="evidence" value="ECO:0007669"/>
    <property type="project" value="TreeGrafter"/>
</dbReference>
<feature type="transmembrane region" description="Helical" evidence="7">
    <location>
        <begin position="855"/>
        <end position="877"/>
    </location>
</feature>
<dbReference type="GeneID" id="17289774"/>
<evidence type="ECO:0000256" key="1">
    <source>
        <dbReference type="ARBA" id="ARBA00004141"/>
    </source>
</evidence>
<feature type="transmembrane region" description="Helical" evidence="7">
    <location>
        <begin position="978"/>
        <end position="998"/>
    </location>
</feature>
<sequence>MESLFSLSVQPARKNLFRDDEGRLVFLNYVVRCPCISLFLAIMIALAVSIIPLAAFSENPFTDDQAQYVLNDVRSIKYDTLRLASEAVSADRSKVMVEVEKTPLKTQSESVGIFYWIYEAKTDQGIFTRDAMMDIHKAETEIMKDPRYKDYCLRSYGNATMYEQTECARPLSATLIFFAEEWDSALVKSVTDRLKQPGLAELYKKLAPCLEFYSNCETARKGVSVADYAEAQKLSDDITGIMKWWNGKNTEVAGDAKEIAQFCALLRQFPTRLPYIDFYFDGGFTSENPISMYSRSLYQWGGPLKGYTLVDGEQKDKQDQELKKWIVDNHLNEINKAASSSYSNHVNLFYFMSALIFDVFTRILAADAMNALMSLLMVFFYVWYMTGSGFLAMIGMIEIILSLPTAWFFVRFIFQIKYFGGLNMLCIFIVCAIGADDIFVFMDAYNQSKVKGKHVNKDLATRMSWVYRKSGLSMFLTSATTCAAFLCCLSSPIAGTQSFGIFAALVILADYLYVMSIFCTAVVVYHDYFEKPPLCRLAGCCGCCVKDCSRIRPRSTELALQNSHEDGRESEAEDKITVFFSTTFSNFILDYRSRIGIAIVLIGWLIPALIYTTKLKPTTRTEQFLKDSHPLQRSLSILADQFPTSSQDRGLDVFYVWGLEDLSRKGVNQLLDDKFLGEATFNSSWKFSPACQQKIFEVCLHIYSSQDLNELIKLKDDATLSHRCFLSEWKEAVDKESWGNSQGWVDTEQVDKKMQQFLSMSTRQSTSNQLMLDYYNELGADQIGFDGRQLRFIAISVEAKHLDQWSNPSESFTRSYYDQFSRLGDEFNKIAEAECGEVTMTDMDKRFILMNNQKIYRTSAIQGAGIGIAIAFGVLLLATRSLLISFFSSLSILATMLSVIGLTTMMGWELGTIEAILFSILAGFSVDYVVHLAHSYATCCGTREERLRKAFTEMGSPVFSGMVTSVMASIPLFQCQVVFFSVFGTFLCFTILFSWIFANFGFM</sequence>
<dbReference type="KEGG" id="gtt:GUITHDRAFT_81816"/>
<evidence type="ECO:0000256" key="2">
    <source>
        <dbReference type="ARBA" id="ARBA00022692"/>
    </source>
</evidence>
<dbReference type="PaxDb" id="55529-EKX33041"/>
<reference evidence="10" key="3">
    <citation type="submission" date="2015-06" db="UniProtKB">
        <authorList>
            <consortium name="EnsemblProtists"/>
        </authorList>
    </citation>
    <scope>IDENTIFICATION</scope>
</reference>
<dbReference type="OrthoDB" id="429851at2759"/>
<feature type="transmembrane region" description="Helical" evidence="7">
    <location>
        <begin position="915"/>
        <end position="934"/>
    </location>
</feature>
<dbReference type="STRING" id="905079.L1I9W0"/>